<sequence length="193" mass="22326">MRGKSLRTIIANPNKVPDYSGVYIWRYWPQPKSYTKNDLVDFLKKIIQEYPIIEKALTVNNDNMTYSRYALGNNSEKPFSSLGLTDKKIIQLETLLEQKEKIESISNVFEMMLYMLPPLYIGKANVISNRINQHIKRSSSTLLDKLDNANISHGDVYISFIQDELSLPDKDMSDLIEIIFQRVTNPVFTDRQG</sequence>
<proteinExistence type="predicted"/>
<dbReference type="AlphaFoldDB" id="A0A9X3CRR4"/>
<name>A0A9X3CRR4_9VIBR</name>
<dbReference type="Proteomes" id="UP001155587">
    <property type="component" value="Unassembled WGS sequence"/>
</dbReference>
<dbReference type="RefSeq" id="WP_265676919.1">
    <property type="nucleotide sequence ID" value="NZ_JAKRRY010000037.1"/>
</dbReference>
<organism evidence="1 2">
    <name type="scientific">Vibrio qingdaonensis</name>
    <dbReference type="NCBI Taxonomy" id="2829491"/>
    <lineage>
        <taxon>Bacteria</taxon>
        <taxon>Pseudomonadati</taxon>
        <taxon>Pseudomonadota</taxon>
        <taxon>Gammaproteobacteria</taxon>
        <taxon>Vibrionales</taxon>
        <taxon>Vibrionaceae</taxon>
        <taxon>Vibrio</taxon>
    </lineage>
</organism>
<gene>
    <name evidence="1" type="ORF">MD535_20665</name>
</gene>
<comment type="caution">
    <text evidence="1">The sequence shown here is derived from an EMBL/GenBank/DDBJ whole genome shotgun (WGS) entry which is preliminary data.</text>
</comment>
<evidence type="ECO:0000313" key="2">
    <source>
        <dbReference type="Proteomes" id="UP001155587"/>
    </source>
</evidence>
<evidence type="ECO:0000313" key="1">
    <source>
        <dbReference type="EMBL" id="MCW8348402.1"/>
    </source>
</evidence>
<protein>
    <submittedName>
        <fullName evidence="1">Uncharacterized protein</fullName>
    </submittedName>
</protein>
<dbReference type="EMBL" id="JAKRRY010000037">
    <property type="protein sequence ID" value="MCW8348402.1"/>
    <property type="molecule type" value="Genomic_DNA"/>
</dbReference>
<accession>A0A9X3CRR4</accession>
<keyword evidence="2" id="KW-1185">Reference proteome</keyword>
<reference evidence="1" key="1">
    <citation type="submission" date="2022-02" db="EMBL/GenBank/DDBJ databases">
        <title>Vibrio sp. nov, a new bacterium isolated from seawater.</title>
        <authorList>
            <person name="Yuan Y."/>
        </authorList>
    </citation>
    <scope>NUCLEOTIDE SEQUENCE</scope>
    <source>
        <strain evidence="1">ZSDZ65</strain>
    </source>
</reference>